<dbReference type="PROSITE" id="PS50862">
    <property type="entry name" value="AA_TRNA_LIGASE_II"/>
    <property type="match status" value="1"/>
</dbReference>
<evidence type="ECO:0000259" key="11">
    <source>
        <dbReference type="PROSITE" id="PS50862"/>
    </source>
</evidence>
<feature type="coiled-coil region" evidence="9">
    <location>
        <begin position="680"/>
        <end position="714"/>
    </location>
</feature>
<dbReference type="GO" id="GO:0006434">
    <property type="term" value="P:seryl-tRNA aminoacylation"/>
    <property type="evidence" value="ECO:0007669"/>
    <property type="project" value="InterPro"/>
</dbReference>
<evidence type="ECO:0000256" key="1">
    <source>
        <dbReference type="ARBA" id="ARBA00012840"/>
    </source>
</evidence>
<keyword evidence="9" id="KW-0175">Coiled coil</keyword>
<dbReference type="Pfam" id="PF02403">
    <property type="entry name" value="Seryl_tRNA_N"/>
    <property type="match status" value="1"/>
</dbReference>
<feature type="compositionally biased region" description="Polar residues" evidence="10">
    <location>
        <begin position="436"/>
        <end position="456"/>
    </location>
</feature>
<keyword evidence="3" id="KW-0547">Nucleotide-binding</keyword>
<dbReference type="FunFam" id="3.30.930.10:FF:000069">
    <property type="entry name" value="Seryl-tRNA synthetase"/>
    <property type="match status" value="1"/>
</dbReference>
<gene>
    <name evidence="12" type="ORF">CPLU01_06611</name>
</gene>
<feature type="region of interest" description="Disordered" evidence="10">
    <location>
        <begin position="436"/>
        <end position="475"/>
    </location>
</feature>
<dbReference type="Pfam" id="PF00587">
    <property type="entry name" value="tRNA-synt_2b"/>
    <property type="match status" value="1"/>
</dbReference>
<dbReference type="InterPro" id="IPR006195">
    <property type="entry name" value="aa-tRNA-synth_II"/>
</dbReference>
<dbReference type="InterPro" id="IPR004000">
    <property type="entry name" value="Actin"/>
</dbReference>
<dbReference type="EMBL" id="WIGO01000078">
    <property type="protein sequence ID" value="KAF6831696.1"/>
    <property type="molecule type" value="Genomic_DNA"/>
</dbReference>
<sequence length="1059" mass="117419">MSSGSGPSLAHRSVSNIRTEPGGPGLGAPLSPHTPSRTISSTFGSPSSLRAEEDNIVIELGARFIKLGFAGEPAPKTVLSFGPEQQRRVGDFRAWDADQRNDWRRRPRGYTWGGDHELWQHDVRSLDLGLVEDKIDRAIREALTKYLLIDSRPRRTSLVLSSSTPLPLLSSVLDVLFSRFQAPTVSLLSSAVMSAVGAGARSALVVDLGWAETVVTSVYEYREIRTTRTIRGGKMLVDQVHGLIQDALLTSPNQAERIRRDQEQGQHSVSFEECEEVACRLVWCRQAETRDAVAAEQQQHGQGLPTVEEQDESAPASPSTPKQLDGNVDVPVHSVSPPEVLSLTFRRLSEPCENTFFAPQCSRGTFDDNEIPVHHLIYQHLLRLPIDARAVCMSRIVFIGGCSKITGLRRRIFDELSNIIRVRGWDAVEGRATTQYKSNPRLNKGVSRQNTTSPTEIKSPERITGDSTGTGQQVSRTAADVIEDTLKKREGNCSIFQGRLRSLESLGPWGGASLACQLKVAAMANVDRDLWFQQGAGGASRPSEIDVKSLKIEMMRSFNNLMHRFFPAVRPILRPSPRLSRLARRSFADVKRPSTAPKPIIDIRHIRENPQLYEKNCLDRNYVAQSKSPARIKEAFAQWQILQKDSRAIRERSNLLRRQIANPVSSRDDDDYVGTRDLSRENLLAEARVLKQKLATVEQEEAKLVEEMENLALDIPNLTSDVTPVGDEPLLLSYINEHPIEPASSSDKVWRSHVHIGSELGLLDFAAGGVTSGWGWYYLLDEAAQLEQALIQYALAVATKHGWRQVAPPSVVYSHMAAACGFQPRDQNDEQQIYAIAQSRDDAERGKPELCLAGTSEIPLAAMKAEVTLDASELPMKRVAVSRCYRAEAGARGASTKGLYRVHEFTKVEMFAWAPPYADETGDIFEEMLDIQTEILGSLGLHCRILEMPTADLGASAIRKCDIEAFFPSRLQQNGGWGEVTSASICTDYQTRRLATRAKIDGKLTFPWTVNGTALAIPRVLAALLEAGWDEADMSVAIPTCLQPWMDGRERITRKTLTS</sequence>
<reference evidence="12" key="1">
    <citation type="journal article" date="2020" name="Phytopathology">
        <title>Genome Sequence Resources of Colletotrichum truncatum, C. plurivorum, C. musicola, and C. sojae: Four Species Pathogenic to Soybean (Glycine max).</title>
        <authorList>
            <person name="Rogerio F."/>
            <person name="Boufleur T.R."/>
            <person name="Ciampi-Guillardi M."/>
            <person name="Sukno S.A."/>
            <person name="Thon M.R."/>
            <person name="Massola Junior N.S."/>
            <person name="Baroncelli R."/>
        </authorList>
    </citation>
    <scope>NUCLEOTIDE SEQUENCE</scope>
    <source>
        <strain evidence="12">LFN00145</strain>
    </source>
</reference>
<comment type="similarity">
    <text evidence="8">Belongs to the actin family.</text>
</comment>
<feature type="domain" description="Aminoacyl-transfer RNA synthetases class-II family profile" evidence="11">
    <location>
        <begin position="786"/>
        <end position="1039"/>
    </location>
</feature>
<dbReference type="GO" id="GO:0005524">
    <property type="term" value="F:ATP binding"/>
    <property type="evidence" value="ECO:0007669"/>
    <property type="project" value="UniProtKB-KW"/>
</dbReference>
<dbReference type="SUPFAM" id="SSF55681">
    <property type="entry name" value="Class II aaRS and biotin synthetases"/>
    <property type="match status" value="1"/>
</dbReference>
<evidence type="ECO:0000313" key="12">
    <source>
        <dbReference type="EMBL" id="KAF6831696.1"/>
    </source>
</evidence>
<dbReference type="Gene3D" id="1.10.287.40">
    <property type="entry name" value="Serine-tRNA synthetase, tRNA binding domain"/>
    <property type="match status" value="1"/>
</dbReference>
<organism evidence="12 13">
    <name type="scientific">Colletotrichum plurivorum</name>
    <dbReference type="NCBI Taxonomy" id="2175906"/>
    <lineage>
        <taxon>Eukaryota</taxon>
        <taxon>Fungi</taxon>
        <taxon>Dikarya</taxon>
        <taxon>Ascomycota</taxon>
        <taxon>Pezizomycotina</taxon>
        <taxon>Sordariomycetes</taxon>
        <taxon>Hypocreomycetidae</taxon>
        <taxon>Glomerellales</taxon>
        <taxon>Glomerellaceae</taxon>
        <taxon>Colletotrichum</taxon>
        <taxon>Colletotrichum orchidearum species complex</taxon>
    </lineage>
</organism>
<evidence type="ECO:0000256" key="7">
    <source>
        <dbReference type="ARBA" id="ARBA00034892"/>
    </source>
</evidence>
<dbReference type="Proteomes" id="UP000654918">
    <property type="component" value="Unassembled WGS sequence"/>
</dbReference>
<dbReference type="InterPro" id="IPR042103">
    <property type="entry name" value="SerRS_1_N_sf"/>
</dbReference>
<evidence type="ECO:0000256" key="4">
    <source>
        <dbReference type="ARBA" id="ARBA00022840"/>
    </source>
</evidence>
<dbReference type="InterPro" id="IPR002314">
    <property type="entry name" value="aa-tRNA-synt_IIb"/>
</dbReference>
<keyword evidence="2" id="KW-0436">Ligase</keyword>
<dbReference type="InterPro" id="IPR010978">
    <property type="entry name" value="tRNA-bd_arm"/>
</dbReference>
<name>A0A8H6KIH3_9PEZI</name>
<dbReference type="Gene3D" id="3.30.930.10">
    <property type="entry name" value="Bira Bifunctional Protein, Domain 2"/>
    <property type="match status" value="1"/>
</dbReference>
<dbReference type="NCBIfam" id="TIGR00414">
    <property type="entry name" value="serS"/>
    <property type="match status" value="1"/>
</dbReference>
<evidence type="ECO:0000256" key="10">
    <source>
        <dbReference type="SAM" id="MobiDB-lite"/>
    </source>
</evidence>
<evidence type="ECO:0000256" key="3">
    <source>
        <dbReference type="ARBA" id="ARBA00022741"/>
    </source>
</evidence>
<evidence type="ECO:0000256" key="8">
    <source>
        <dbReference type="RuleBase" id="RU000487"/>
    </source>
</evidence>
<keyword evidence="4" id="KW-0067">ATP-binding</keyword>
<proteinExistence type="inferred from homology"/>
<dbReference type="Gene3D" id="3.90.640.10">
    <property type="entry name" value="Actin, Chain A, domain 4"/>
    <property type="match status" value="1"/>
</dbReference>
<dbReference type="PRINTS" id="PR00981">
    <property type="entry name" value="TRNASYNTHSER"/>
</dbReference>
<dbReference type="InterPro" id="IPR002317">
    <property type="entry name" value="Ser-tRNA-ligase_type_1"/>
</dbReference>
<dbReference type="GO" id="GO:0004828">
    <property type="term" value="F:serine-tRNA ligase activity"/>
    <property type="evidence" value="ECO:0007669"/>
    <property type="project" value="UniProtKB-EC"/>
</dbReference>
<evidence type="ECO:0000256" key="2">
    <source>
        <dbReference type="ARBA" id="ARBA00022598"/>
    </source>
</evidence>
<dbReference type="InterPro" id="IPR015866">
    <property type="entry name" value="Ser-tRNA-synth_1_N"/>
</dbReference>
<dbReference type="AlphaFoldDB" id="A0A8H6KIH3"/>
<evidence type="ECO:0000256" key="9">
    <source>
        <dbReference type="SAM" id="Coils"/>
    </source>
</evidence>
<evidence type="ECO:0000313" key="13">
    <source>
        <dbReference type="Proteomes" id="UP000654918"/>
    </source>
</evidence>
<protein>
    <recommendedName>
        <fullName evidence="1">serine--tRNA ligase</fullName>
        <ecNumber evidence="1">6.1.1.11</ecNumber>
    </recommendedName>
    <alternativeName>
        <fullName evidence="6">Seryl-tRNA synthetase</fullName>
    </alternativeName>
    <alternativeName>
        <fullName evidence="7">Seryl-tRNA(Ser) synthetase</fullName>
    </alternativeName>
</protein>
<dbReference type="InterPro" id="IPR043129">
    <property type="entry name" value="ATPase_NBD"/>
</dbReference>
<feature type="region of interest" description="Disordered" evidence="10">
    <location>
        <begin position="1"/>
        <end position="47"/>
    </location>
</feature>
<dbReference type="InterPro" id="IPR045864">
    <property type="entry name" value="aa-tRNA-synth_II/BPL/LPL"/>
</dbReference>
<evidence type="ECO:0000256" key="5">
    <source>
        <dbReference type="ARBA" id="ARBA00023146"/>
    </source>
</evidence>
<dbReference type="EC" id="6.1.1.11" evidence="1"/>
<accession>A0A8H6KIH3</accession>
<feature type="compositionally biased region" description="Polar residues" evidence="10">
    <location>
        <begin position="33"/>
        <end position="47"/>
    </location>
</feature>
<dbReference type="PANTHER" id="PTHR11778">
    <property type="entry name" value="SERYL-TRNA SYNTHETASE"/>
    <property type="match status" value="1"/>
</dbReference>
<keyword evidence="5 12" id="KW-0030">Aminoacyl-tRNA synthetase</keyword>
<feature type="compositionally biased region" description="Polar residues" evidence="10">
    <location>
        <begin position="465"/>
        <end position="475"/>
    </location>
</feature>
<dbReference type="UniPathway" id="UPA00906">
    <property type="reaction ID" value="UER00895"/>
</dbReference>
<dbReference type="SUPFAM" id="SSF53067">
    <property type="entry name" value="Actin-like ATPase domain"/>
    <property type="match status" value="2"/>
</dbReference>
<comment type="caution">
    <text evidence="12">The sequence shown here is derived from an EMBL/GenBank/DDBJ whole genome shotgun (WGS) entry which is preliminary data.</text>
</comment>
<dbReference type="Gene3D" id="3.30.420.40">
    <property type="match status" value="2"/>
</dbReference>
<dbReference type="SUPFAM" id="SSF46589">
    <property type="entry name" value="tRNA-binding arm"/>
    <property type="match status" value="1"/>
</dbReference>
<dbReference type="SMART" id="SM00268">
    <property type="entry name" value="ACTIN"/>
    <property type="match status" value="1"/>
</dbReference>
<evidence type="ECO:0000256" key="6">
    <source>
        <dbReference type="ARBA" id="ARBA00031113"/>
    </source>
</evidence>
<keyword evidence="13" id="KW-1185">Reference proteome</keyword>
<feature type="region of interest" description="Disordered" evidence="10">
    <location>
        <begin position="295"/>
        <end position="330"/>
    </location>
</feature>
<dbReference type="Pfam" id="PF00022">
    <property type="entry name" value="Actin"/>
    <property type="match status" value="1"/>
</dbReference>